<dbReference type="Proteomes" id="UP000515861">
    <property type="component" value="Chromosome"/>
</dbReference>
<protein>
    <recommendedName>
        <fullName evidence="7">Endoglucanase</fullName>
        <ecNumber evidence="7">3.2.1.4</ecNumber>
    </recommendedName>
</protein>
<dbReference type="Pfam" id="PF00759">
    <property type="entry name" value="Glyco_hydro_9"/>
    <property type="match status" value="1"/>
</dbReference>
<dbReference type="InterPro" id="IPR004197">
    <property type="entry name" value="Cellulase_Ig-like"/>
</dbReference>
<gene>
    <name evidence="11" type="ORF">H8M03_07290</name>
</gene>
<feature type="active site" evidence="6">
    <location>
        <position position="577"/>
    </location>
</feature>
<evidence type="ECO:0000256" key="3">
    <source>
        <dbReference type="ARBA" id="ARBA00023277"/>
    </source>
</evidence>
<evidence type="ECO:0000256" key="1">
    <source>
        <dbReference type="ARBA" id="ARBA00007072"/>
    </source>
</evidence>
<evidence type="ECO:0000256" key="8">
    <source>
        <dbReference type="SAM" id="MobiDB-lite"/>
    </source>
</evidence>
<keyword evidence="4 6" id="KW-0326">Glycosidase</keyword>
<name>A0A7G9L5Y8_9SPHN</name>
<feature type="region of interest" description="Disordered" evidence="8">
    <location>
        <begin position="532"/>
        <end position="558"/>
    </location>
</feature>
<dbReference type="PROSITE" id="PS00698">
    <property type="entry name" value="GH9_3"/>
    <property type="match status" value="1"/>
</dbReference>
<keyword evidence="7" id="KW-0136">Cellulose degradation</keyword>
<evidence type="ECO:0000256" key="7">
    <source>
        <dbReference type="RuleBase" id="RU361166"/>
    </source>
</evidence>
<dbReference type="InterPro" id="IPR033126">
    <property type="entry name" value="Glyco_hydro_9_Asp/Glu_AS"/>
</dbReference>
<dbReference type="CDD" id="cd02850">
    <property type="entry name" value="E_set_Cellulase_N"/>
    <property type="match status" value="1"/>
</dbReference>
<dbReference type="SUPFAM" id="SSF48208">
    <property type="entry name" value="Six-hairpin glycosidases"/>
    <property type="match status" value="1"/>
</dbReference>
<dbReference type="GO" id="GO:0008810">
    <property type="term" value="F:cellulase activity"/>
    <property type="evidence" value="ECO:0007669"/>
    <property type="project" value="UniProtKB-EC"/>
</dbReference>
<dbReference type="SUPFAM" id="SSF81296">
    <property type="entry name" value="E set domains"/>
    <property type="match status" value="1"/>
</dbReference>
<evidence type="ECO:0000256" key="2">
    <source>
        <dbReference type="ARBA" id="ARBA00022801"/>
    </source>
</evidence>
<dbReference type="InterPro" id="IPR013783">
    <property type="entry name" value="Ig-like_fold"/>
</dbReference>
<dbReference type="GO" id="GO:0030245">
    <property type="term" value="P:cellulose catabolic process"/>
    <property type="evidence" value="ECO:0007669"/>
    <property type="project" value="UniProtKB-KW"/>
</dbReference>
<organism evidence="11 12">
    <name type="scientific">Sphingomonas sabuli</name>
    <dbReference type="NCBI Taxonomy" id="2764186"/>
    <lineage>
        <taxon>Bacteria</taxon>
        <taxon>Pseudomonadati</taxon>
        <taxon>Pseudomonadota</taxon>
        <taxon>Alphaproteobacteria</taxon>
        <taxon>Sphingomonadales</taxon>
        <taxon>Sphingomonadaceae</taxon>
        <taxon>Sphingomonas</taxon>
    </lineage>
</organism>
<dbReference type="AlphaFoldDB" id="A0A7G9L5Y8"/>
<dbReference type="Gene3D" id="1.50.10.10">
    <property type="match status" value="1"/>
</dbReference>
<evidence type="ECO:0000259" key="10">
    <source>
        <dbReference type="Pfam" id="PF02927"/>
    </source>
</evidence>
<keyword evidence="3 6" id="KW-0119">Carbohydrate metabolism</keyword>
<dbReference type="Gene3D" id="2.60.40.10">
    <property type="entry name" value="Immunoglobulins"/>
    <property type="match status" value="1"/>
</dbReference>
<dbReference type="EMBL" id="CP060697">
    <property type="protein sequence ID" value="QNM84037.1"/>
    <property type="molecule type" value="Genomic_DNA"/>
</dbReference>
<dbReference type="Pfam" id="PF02927">
    <property type="entry name" value="CelD_N"/>
    <property type="match status" value="1"/>
</dbReference>
<sequence>MLVTGQAAFAQPLAVHANQVGMLPAGAKRAIVTSASKQPLPWRLLDTDGTTRASGLTSPFGADRWSGQAIHRIDFSSFTSAGPAYRLVVGEATSEPFDISAATYAPLARDALGYFYQTRAGIPIEARFAGAQWARPAGHATEAAKCLAGTDGHGNAWPGCVYSLDVRGGWYDAGDHGKYVVNGGISLWTLLNLHERNQLAGTPAQFADGRAAIPEAGNGVSDLLDEARWQLEFFFRMQVPDSTTMQLPVGAKRNQPKLKFSPVDVSGMVHHKVSDDKWTGIPLRPDQDREPRVLFPPSTAATLNFAAVTAQCARIWKTIDPAFAARCLQAAERAWAAAARNPAIHAIDEFPGSGGYGDADLADEFYWAAAELLATTGRPAYRSTVESSAFYRLATVGEPGWPAVAPLGTITLALLPGAVDPAERSRLRTAITRAADGFLGERAGVGYAIPYAPAEGYPWGSNSSLLNRAMILGLAADFTGDTKYRDGVIDAMDYVLGRNPLSRSYVTGYGEHPMANPHHRFWARAADPAFPPPPPGIVSGGPNSTSSPRRDEPVGPAKGCAPQTCWVDDYRSFTTNEVAINWNAPLLWTAAWLDQVGAGAPLGALR</sequence>
<evidence type="ECO:0000313" key="12">
    <source>
        <dbReference type="Proteomes" id="UP000515861"/>
    </source>
</evidence>
<feature type="domain" description="Cellulase Ig-like" evidence="10">
    <location>
        <begin position="14"/>
        <end position="94"/>
    </location>
</feature>
<proteinExistence type="inferred from homology"/>
<evidence type="ECO:0000313" key="11">
    <source>
        <dbReference type="EMBL" id="QNM84037.1"/>
    </source>
</evidence>
<keyword evidence="2 6" id="KW-0378">Hydrolase</keyword>
<dbReference type="InterPro" id="IPR014756">
    <property type="entry name" value="Ig_E-set"/>
</dbReference>
<keyword evidence="12" id="KW-1185">Reference proteome</keyword>
<dbReference type="InterPro" id="IPR012341">
    <property type="entry name" value="6hp_glycosidase-like_sf"/>
</dbReference>
<feature type="active site" evidence="6">
    <location>
        <position position="568"/>
    </location>
</feature>
<dbReference type="KEGG" id="ssau:H8M03_07290"/>
<feature type="domain" description="Glycoside hydrolase family 9" evidence="9">
    <location>
        <begin position="104"/>
        <end position="589"/>
    </location>
</feature>
<evidence type="ECO:0000259" key="9">
    <source>
        <dbReference type="Pfam" id="PF00759"/>
    </source>
</evidence>
<accession>A0A7G9L5Y8</accession>
<comment type="similarity">
    <text evidence="1 6 7">Belongs to the glycosyl hydrolase 9 (cellulase E) family.</text>
</comment>
<evidence type="ECO:0000256" key="6">
    <source>
        <dbReference type="PROSITE-ProRule" id="PRU10060"/>
    </source>
</evidence>
<keyword evidence="5 6" id="KW-0624">Polysaccharide degradation</keyword>
<dbReference type="PANTHER" id="PTHR22298">
    <property type="entry name" value="ENDO-1,4-BETA-GLUCANASE"/>
    <property type="match status" value="1"/>
</dbReference>
<reference evidence="11 12" key="1">
    <citation type="submission" date="2020-08" db="EMBL/GenBank/DDBJ databases">
        <title>Sphingomonas sp. sand1-3 16S ribosomal RNA gene Genome sequencing and assembly.</title>
        <authorList>
            <person name="Kang M."/>
        </authorList>
    </citation>
    <scope>NUCLEOTIDE SEQUENCE [LARGE SCALE GENOMIC DNA]</scope>
    <source>
        <strain evidence="12">sand1-3</strain>
    </source>
</reference>
<comment type="catalytic activity">
    <reaction evidence="7">
        <text>Endohydrolysis of (1-&gt;4)-beta-D-glucosidic linkages in cellulose, lichenin and cereal beta-D-glucans.</text>
        <dbReference type="EC" id="3.2.1.4"/>
    </reaction>
</comment>
<dbReference type="EC" id="3.2.1.4" evidence="7"/>
<dbReference type="InterPro" id="IPR008928">
    <property type="entry name" value="6-hairpin_glycosidase_sf"/>
</dbReference>
<evidence type="ECO:0000256" key="4">
    <source>
        <dbReference type="ARBA" id="ARBA00023295"/>
    </source>
</evidence>
<dbReference type="InterPro" id="IPR001701">
    <property type="entry name" value="Glyco_hydro_9"/>
</dbReference>
<evidence type="ECO:0000256" key="5">
    <source>
        <dbReference type="ARBA" id="ARBA00023326"/>
    </source>
</evidence>